<accession>A0A1V8M3W9</accession>
<evidence type="ECO:0000259" key="1">
    <source>
        <dbReference type="Pfam" id="PF01593"/>
    </source>
</evidence>
<proteinExistence type="predicted"/>
<dbReference type="InterPro" id="IPR002937">
    <property type="entry name" value="Amino_oxidase"/>
</dbReference>
<gene>
    <name evidence="2" type="ORF">AU255_14295</name>
</gene>
<dbReference type="Gene3D" id="3.30.70.1990">
    <property type="match status" value="1"/>
</dbReference>
<dbReference type="Proteomes" id="UP000191980">
    <property type="component" value="Unassembled WGS sequence"/>
</dbReference>
<sequence length="414" mass="47268">MKIAIVGSGISGLYAAYYLSKQHDVTLYEANAYLGGHTDTHHLMLNDRSYAVDTGFIVFNEHNYLNFCRFIKQLGVDSQATDMTFSVSDKISGLEYNATTLDKLFCQRKNLLSPRFYRMVWDIIRFYKQAPALLHSEDDQQTIGAYLHSHHYSQTFIDDHILPMACALWSGPAHILQQFPARYLVAFLNNHQMLQVDERPQWRTIKGGSDSYVQAFSKHFKGQVRLHTPVEIISRSKNSVSISTAKDHKSYDQVIMACHSDQALALLSDPTPAEMQILGAITYQDNQVALHTDARLLPKHPKAWASWNALKLDQQHSQCTVSYYMNLLQDIDCPEPLIVTLNCNDKIDPQTILVKRNYHHPVYTPQSLAAQKRRHEINGHNRTYYVGAYWGWGFHEDGAKSAQDVVDSILADYD</sequence>
<dbReference type="OrthoDB" id="20837at2"/>
<comment type="caution">
    <text evidence="2">The sequence shown here is derived from an EMBL/GenBank/DDBJ whole genome shotgun (WGS) entry which is preliminary data.</text>
</comment>
<keyword evidence="3" id="KW-1185">Reference proteome</keyword>
<dbReference type="InterPro" id="IPR036188">
    <property type="entry name" value="FAD/NAD-bd_sf"/>
</dbReference>
<dbReference type="AlphaFoldDB" id="A0A1V8M3W9"/>
<dbReference type="PANTHER" id="PTHR42923">
    <property type="entry name" value="PROTOPORPHYRINOGEN OXIDASE"/>
    <property type="match status" value="1"/>
</dbReference>
<dbReference type="Gene3D" id="1.10.405.20">
    <property type="match status" value="1"/>
</dbReference>
<feature type="domain" description="Amine oxidase" evidence="1">
    <location>
        <begin position="10"/>
        <end position="272"/>
    </location>
</feature>
<dbReference type="SUPFAM" id="SSF51905">
    <property type="entry name" value="FAD/NAD(P)-binding domain"/>
    <property type="match status" value="1"/>
</dbReference>
<dbReference type="FunFam" id="1.10.405.20:FF:000001">
    <property type="entry name" value="Amine oxidase"/>
    <property type="match status" value="1"/>
</dbReference>
<dbReference type="GO" id="GO:0016491">
    <property type="term" value="F:oxidoreductase activity"/>
    <property type="evidence" value="ECO:0007669"/>
    <property type="project" value="InterPro"/>
</dbReference>
<evidence type="ECO:0000313" key="2">
    <source>
        <dbReference type="EMBL" id="OQK16260.1"/>
    </source>
</evidence>
<evidence type="ECO:0000313" key="3">
    <source>
        <dbReference type="Proteomes" id="UP000191980"/>
    </source>
</evidence>
<organism evidence="2 3">
    <name type="scientific">Methyloprofundus sedimenti</name>
    <dbReference type="NCBI Taxonomy" id="1420851"/>
    <lineage>
        <taxon>Bacteria</taxon>
        <taxon>Pseudomonadati</taxon>
        <taxon>Pseudomonadota</taxon>
        <taxon>Gammaproteobacteria</taxon>
        <taxon>Methylococcales</taxon>
        <taxon>Methylococcaceae</taxon>
        <taxon>Methyloprofundus</taxon>
    </lineage>
</organism>
<dbReference type="EMBL" id="LPUF01000002">
    <property type="protein sequence ID" value="OQK16260.1"/>
    <property type="molecule type" value="Genomic_DNA"/>
</dbReference>
<dbReference type="Pfam" id="PF01593">
    <property type="entry name" value="Amino_oxidase"/>
    <property type="match status" value="1"/>
</dbReference>
<dbReference type="InterPro" id="IPR050464">
    <property type="entry name" value="Zeta_carotene_desat/Oxidored"/>
</dbReference>
<reference evidence="2 3" key="1">
    <citation type="submission" date="2015-12" db="EMBL/GenBank/DDBJ databases">
        <authorList>
            <person name="Shamseldin A."/>
            <person name="Moawad H."/>
            <person name="Abd El-Rahim W.M."/>
            <person name="Sadowsky M.J."/>
        </authorList>
    </citation>
    <scope>NUCLEOTIDE SEQUENCE [LARGE SCALE GENOMIC DNA]</scope>
    <source>
        <strain evidence="2 3">WF1</strain>
    </source>
</reference>
<protein>
    <submittedName>
        <fullName evidence="2">Dehydrogenase</fullName>
    </submittedName>
</protein>
<dbReference type="RefSeq" id="WP_080523637.1">
    <property type="nucleotide sequence ID" value="NZ_LPUF01000002.1"/>
</dbReference>
<dbReference type="Gene3D" id="3.50.50.60">
    <property type="entry name" value="FAD/NAD(P)-binding domain"/>
    <property type="match status" value="1"/>
</dbReference>
<dbReference type="PANTHER" id="PTHR42923:SF17">
    <property type="entry name" value="AMINE OXIDASE DOMAIN-CONTAINING PROTEIN"/>
    <property type="match status" value="1"/>
</dbReference>
<name>A0A1V8M3W9_9GAMM</name>
<dbReference type="STRING" id="1420851.AU255_14295"/>